<dbReference type="RefSeq" id="WP_197004103.1">
    <property type="nucleotide sequence ID" value="NZ_BONS01000022.1"/>
</dbReference>
<dbReference type="AlphaFoldDB" id="A0A8J7GGJ9"/>
<dbReference type="PANTHER" id="PTHR39203:SF1">
    <property type="entry name" value="CYTOPLASMIC PROTEIN"/>
    <property type="match status" value="1"/>
</dbReference>
<organism evidence="2 3">
    <name type="scientific">Longispora fulva</name>
    <dbReference type="NCBI Taxonomy" id="619741"/>
    <lineage>
        <taxon>Bacteria</taxon>
        <taxon>Bacillati</taxon>
        <taxon>Actinomycetota</taxon>
        <taxon>Actinomycetes</taxon>
        <taxon>Micromonosporales</taxon>
        <taxon>Micromonosporaceae</taxon>
        <taxon>Longispora</taxon>
    </lineage>
</organism>
<dbReference type="InterPro" id="IPR015947">
    <property type="entry name" value="PUA-like_sf"/>
</dbReference>
<protein>
    <submittedName>
        <fullName evidence="2">Uncharacterized protein YhfF</fullName>
    </submittedName>
</protein>
<dbReference type="EMBL" id="JADOUF010000001">
    <property type="protein sequence ID" value="MBG6137215.1"/>
    <property type="molecule type" value="Genomic_DNA"/>
</dbReference>
<comment type="caution">
    <text evidence="2">The sequence shown here is derived from an EMBL/GenBank/DDBJ whole genome shotgun (WGS) entry which is preliminary data.</text>
</comment>
<evidence type="ECO:0000259" key="1">
    <source>
        <dbReference type="SMART" id="SM01022"/>
    </source>
</evidence>
<dbReference type="SMART" id="SM01022">
    <property type="entry name" value="ASCH"/>
    <property type="match status" value="1"/>
</dbReference>
<name>A0A8J7GGJ9_9ACTN</name>
<evidence type="ECO:0000313" key="3">
    <source>
        <dbReference type="Proteomes" id="UP000622552"/>
    </source>
</evidence>
<dbReference type="InterPro" id="IPR007374">
    <property type="entry name" value="ASCH_domain"/>
</dbReference>
<proteinExistence type="predicted"/>
<dbReference type="Pfam" id="PF04266">
    <property type="entry name" value="ASCH"/>
    <property type="match status" value="1"/>
</dbReference>
<dbReference type="Gene3D" id="3.10.400.10">
    <property type="entry name" value="Sulfate adenylyltransferase"/>
    <property type="match status" value="1"/>
</dbReference>
<dbReference type="InterPro" id="IPR009326">
    <property type="entry name" value="DUF984"/>
</dbReference>
<dbReference type="PANTHER" id="PTHR39203">
    <property type="entry name" value="CYTOPLASMIC PROTEIN-RELATED"/>
    <property type="match status" value="1"/>
</dbReference>
<dbReference type="SUPFAM" id="SSF88697">
    <property type="entry name" value="PUA domain-like"/>
    <property type="match status" value="1"/>
</dbReference>
<reference evidence="2" key="1">
    <citation type="submission" date="2020-11" db="EMBL/GenBank/DDBJ databases">
        <title>Sequencing the genomes of 1000 actinobacteria strains.</title>
        <authorList>
            <person name="Klenk H.-P."/>
        </authorList>
    </citation>
    <scope>NUCLEOTIDE SEQUENCE</scope>
    <source>
        <strain evidence="2">DSM 45356</strain>
    </source>
</reference>
<gene>
    <name evidence="2" type="ORF">IW245_003409</name>
</gene>
<evidence type="ECO:0000313" key="2">
    <source>
        <dbReference type="EMBL" id="MBG6137215.1"/>
    </source>
</evidence>
<feature type="domain" description="ASCH" evidence="1">
    <location>
        <begin position="13"/>
        <end position="130"/>
    </location>
</feature>
<accession>A0A8J7GGJ9</accession>
<keyword evidence="3" id="KW-1185">Reference proteome</keyword>
<dbReference type="Proteomes" id="UP000622552">
    <property type="component" value="Unassembled WGS sequence"/>
</dbReference>
<sequence length="130" mass="14669">MWGRIDGLRTLDLGTAGDLRTRLNALVLLGSKRATAGLLDLDYLDESEKPEQVGERLVLVDDVGDRVAEVEVTAVELTRLGQVTWEFVEALGEGFASVDDWRRECEEYWAKRGQDVDDQSRVVCVRFRLV</sequence>